<dbReference type="RefSeq" id="WP_106777123.1">
    <property type="nucleotide sequence ID" value="NZ_JYGE01000006.1"/>
</dbReference>
<sequence length="142" mass="17123">MLDKNIETGVVTYQYTGVDLYNSDEIFDSQKYNPLSFKKELRIFILLSFLTLLADFRIFIESFIIFGIIFFLYTYLKFFNSRKLKLNLKNVDYISDFDKNISYNLYRFVLTNDLYILNSISFLSVFLLFKTILFYNKNVQRF</sequence>
<keyword evidence="1" id="KW-1133">Transmembrane helix</keyword>
<protein>
    <submittedName>
        <fullName evidence="2">Uncharacterized protein</fullName>
    </submittedName>
</protein>
<keyword evidence="1" id="KW-0472">Membrane</keyword>
<proteinExistence type="predicted"/>
<accession>A0A2P7PZ98</accession>
<evidence type="ECO:0000313" key="3">
    <source>
        <dbReference type="Proteomes" id="UP000241434"/>
    </source>
</evidence>
<dbReference type="EMBL" id="JYGE01000006">
    <property type="protein sequence ID" value="PSJ31049.1"/>
    <property type="molecule type" value="Genomic_DNA"/>
</dbReference>
<evidence type="ECO:0000256" key="1">
    <source>
        <dbReference type="SAM" id="Phobius"/>
    </source>
</evidence>
<dbReference type="Proteomes" id="UP000241434">
    <property type="component" value="Unassembled WGS sequence"/>
</dbReference>
<gene>
    <name evidence="2" type="ORF">UF10_07165</name>
</gene>
<feature type="transmembrane region" description="Helical" evidence="1">
    <location>
        <begin position="43"/>
        <end position="76"/>
    </location>
</feature>
<keyword evidence="1" id="KW-0812">Transmembrane</keyword>
<comment type="caution">
    <text evidence="2">The sequence shown here is derived from an EMBL/GenBank/DDBJ whole genome shotgun (WGS) entry which is preliminary data.</text>
</comment>
<evidence type="ECO:0000313" key="2">
    <source>
        <dbReference type="EMBL" id="PSJ31049.1"/>
    </source>
</evidence>
<name>A0A2P7PZ98_9FIRM</name>
<dbReference type="AlphaFoldDB" id="A0A2P7PZ98"/>
<reference evidence="2" key="1">
    <citation type="thesis" date="2015" institute="Rutgers" country="The State University of New Jersey, 14 College Farm Rd., New Brunswick, NJ, USA">
        <title>Ammonia toxicity in bacteria and its implications for treatment of and resource recovery from highly nitrogenous organic wastes.</title>
        <authorList>
            <person name="Luther A.K."/>
        </authorList>
    </citation>
    <scope>NUCLEOTIDE SEQUENCE</scope>
    <source>
        <strain evidence="2">RT-10B</strain>
    </source>
</reference>
<organism evidence="2 3">
    <name type="scientific">Peptostreptococcus russellii</name>
    <dbReference type="NCBI Taxonomy" id="215200"/>
    <lineage>
        <taxon>Bacteria</taxon>
        <taxon>Bacillati</taxon>
        <taxon>Bacillota</taxon>
        <taxon>Clostridia</taxon>
        <taxon>Peptostreptococcales</taxon>
        <taxon>Peptostreptococcaceae</taxon>
        <taxon>Peptostreptococcus</taxon>
    </lineage>
</organism>
<feature type="transmembrane region" description="Helical" evidence="1">
    <location>
        <begin position="114"/>
        <end position="135"/>
    </location>
</feature>
<keyword evidence="3" id="KW-1185">Reference proteome</keyword>